<name>A0ABQ8NLH8_PYRGI</name>
<feature type="region of interest" description="Disordered" evidence="1">
    <location>
        <begin position="37"/>
        <end position="80"/>
    </location>
</feature>
<proteinExistence type="predicted"/>
<evidence type="ECO:0000313" key="2">
    <source>
        <dbReference type="EMBL" id="KAI6298952.1"/>
    </source>
</evidence>
<evidence type="ECO:0000256" key="1">
    <source>
        <dbReference type="SAM" id="MobiDB-lite"/>
    </source>
</evidence>
<protein>
    <submittedName>
        <fullName evidence="2">Uncharacterized protein</fullName>
    </submittedName>
</protein>
<dbReference type="PANTHER" id="PTHR39474:SF1">
    <property type="entry name" value="FUNGAL SPECIFIC TRANSCRIPTION FACTOR"/>
    <property type="match status" value="1"/>
</dbReference>
<evidence type="ECO:0000313" key="3">
    <source>
        <dbReference type="Proteomes" id="UP001059893"/>
    </source>
</evidence>
<keyword evidence="3" id="KW-1185">Reference proteome</keyword>
<dbReference type="PANTHER" id="PTHR39474">
    <property type="entry name" value="UNNAMED PRODUCT"/>
    <property type="match status" value="1"/>
</dbReference>
<dbReference type="Proteomes" id="UP001059893">
    <property type="component" value="Unassembled WGS sequence"/>
</dbReference>
<gene>
    <name evidence="2" type="ORF">MCOR33_005008</name>
</gene>
<sequence>MLRSFQFISCATSVSIRRITTAKRFDVQQSRLQHNMADIKNTTNPSPAPEQGAGAEQHKPLPLPPTSDQSTGADDGVKQLNVQGGSVSFDHLGPIVVNQDGTMSRVANWPNMTQIERENTIRILGKRNQLRLAALRKAAEETGKAGVGETKN</sequence>
<accession>A0ABQ8NLH8</accession>
<dbReference type="EMBL" id="JABSND010000078">
    <property type="protein sequence ID" value="KAI6298952.1"/>
    <property type="molecule type" value="Genomic_DNA"/>
</dbReference>
<organism evidence="2 3">
    <name type="scientific">Pyricularia grisea</name>
    <name type="common">Crabgrass-specific blast fungus</name>
    <name type="synonym">Magnaporthe grisea</name>
    <dbReference type="NCBI Taxonomy" id="148305"/>
    <lineage>
        <taxon>Eukaryota</taxon>
        <taxon>Fungi</taxon>
        <taxon>Dikarya</taxon>
        <taxon>Ascomycota</taxon>
        <taxon>Pezizomycotina</taxon>
        <taxon>Sordariomycetes</taxon>
        <taxon>Sordariomycetidae</taxon>
        <taxon>Magnaporthales</taxon>
        <taxon>Pyriculariaceae</taxon>
        <taxon>Pyricularia</taxon>
    </lineage>
</organism>
<reference evidence="2" key="1">
    <citation type="submission" date="2021-01" db="EMBL/GenBank/DDBJ databases">
        <title>Deciphering the adaptive evolutionary patterns associated with biogeogrpahic diversity in the finger millet blast pathogen Magnaporthe oryzae in Eastern Africa.</title>
        <authorList>
            <person name="Onyema G."/>
            <person name="Shittu T.A."/>
            <person name="Dodsworth S."/>
            <person name="Devilliers S."/>
            <person name="Muthumeenakshi S."/>
            <person name="Sreenivasaprasad S."/>
        </authorList>
    </citation>
    <scope>NUCLEOTIDE SEQUENCE</scope>
    <source>
        <strain evidence="2">D15/s37</strain>
    </source>
</reference>
<comment type="caution">
    <text evidence="2">The sequence shown here is derived from an EMBL/GenBank/DDBJ whole genome shotgun (WGS) entry which is preliminary data.</text>
</comment>